<evidence type="ECO:0000256" key="18">
    <source>
        <dbReference type="ARBA" id="ARBA00047816"/>
    </source>
</evidence>
<evidence type="ECO:0000313" key="24">
    <source>
        <dbReference type="Proteomes" id="UP000608513"/>
    </source>
</evidence>
<name>A0A923MWH5_9BURK</name>
<dbReference type="AlphaFoldDB" id="A0A923MWH5"/>
<keyword evidence="12 20" id="KW-1133">Transmembrane helix</keyword>
<evidence type="ECO:0000256" key="14">
    <source>
        <dbReference type="ARBA" id="ARBA00023008"/>
    </source>
</evidence>
<gene>
    <name evidence="23" type="primary">coxB</name>
    <name evidence="23" type="ORF">H8N03_25585</name>
</gene>
<evidence type="ECO:0000256" key="4">
    <source>
        <dbReference type="ARBA" id="ARBA00012949"/>
    </source>
</evidence>
<evidence type="ECO:0000256" key="8">
    <source>
        <dbReference type="ARBA" id="ARBA00022692"/>
    </source>
</evidence>
<evidence type="ECO:0000259" key="21">
    <source>
        <dbReference type="PROSITE" id="PS50857"/>
    </source>
</evidence>
<dbReference type="GO" id="GO:0005507">
    <property type="term" value="F:copper ion binding"/>
    <property type="evidence" value="ECO:0007669"/>
    <property type="project" value="InterPro"/>
</dbReference>
<evidence type="ECO:0000256" key="9">
    <source>
        <dbReference type="ARBA" id="ARBA00022723"/>
    </source>
</evidence>
<feature type="domain" description="Cytochrome oxidase subunit II copper A binding" evidence="21">
    <location>
        <begin position="104"/>
        <end position="220"/>
    </location>
</feature>
<evidence type="ECO:0000256" key="11">
    <source>
        <dbReference type="ARBA" id="ARBA00022982"/>
    </source>
</evidence>
<reference evidence="23" key="1">
    <citation type="submission" date="2020-08" db="EMBL/GenBank/DDBJ databases">
        <title>Ramlibacter sp. USB13 16S ribosomal RNA gene genome sequencing and assembly.</title>
        <authorList>
            <person name="Kang M."/>
        </authorList>
    </citation>
    <scope>NUCLEOTIDE SEQUENCE</scope>
    <source>
        <strain evidence="23">USB13</strain>
    </source>
</reference>
<dbReference type="GO" id="GO:0020037">
    <property type="term" value="F:heme binding"/>
    <property type="evidence" value="ECO:0007669"/>
    <property type="project" value="InterPro"/>
</dbReference>
<dbReference type="EMBL" id="JACORT010000017">
    <property type="protein sequence ID" value="MBC5786336.1"/>
    <property type="molecule type" value="Genomic_DNA"/>
</dbReference>
<evidence type="ECO:0000256" key="6">
    <source>
        <dbReference type="ARBA" id="ARBA00022617"/>
    </source>
</evidence>
<evidence type="ECO:0000256" key="17">
    <source>
        <dbReference type="ARBA" id="ARBA00031399"/>
    </source>
</evidence>
<dbReference type="InterPro" id="IPR014222">
    <property type="entry name" value="Cyt_c_oxidase_su2"/>
</dbReference>
<feature type="domain" description="Cytochrome c" evidence="22">
    <location>
        <begin position="231"/>
        <end position="322"/>
    </location>
</feature>
<dbReference type="InterPro" id="IPR002429">
    <property type="entry name" value="CcO_II-like_C"/>
</dbReference>
<keyword evidence="9 19" id="KW-0479">Metal-binding</keyword>
<accession>A0A923MWH5</accession>
<dbReference type="InterPro" id="IPR008972">
    <property type="entry name" value="Cupredoxin"/>
</dbReference>
<proteinExistence type="inferred from homology"/>
<evidence type="ECO:0000256" key="19">
    <source>
        <dbReference type="PROSITE-ProRule" id="PRU00433"/>
    </source>
</evidence>
<comment type="function">
    <text evidence="16">Subunits I and II form the functional core of the enzyme complex. Electrons originating in cytochrome c are transferred via heme a and Cu(A) to the binuclear center formed by heme a3 and Cu(B).</text>
</comment>
<dbReference type="NCBIfam" id="TIGR02866">
    <property type="entry name" value="CoxB"/>
    <property type="match status" value="1"/>
</dbReference>
<dbReference type="PANTHER" id="PTHR22888:SF9">
    <property type="entry name" value="CYTOCHROME C OXIDASE SUBUNIT 2"/>
    <property type="match status" value="1"/>
</dbReference>
<keyword evidence="13 19" id="KW-0408">Iron</keyword>
<evidence type="ECO:0000256" key="3">
    <source>
        <dbReference type="ARBA" id="ARBA00007866"/>
    </source>
</evidence>
<dbReference type="RefSeq" id="WP_187079079.1">
    <property type="nucleotide sequence ID" value="NZ_JACORT010000017.1"/>
</dbReference>
<evidence type="ECO:0000256" key="2">
    <source>
        <dbReference type="ARBA" id="ARBA00004418"/>
    </source>
</evidence>
<dbReference type="Proteomes" id="UP000608513">
    <property type="component" value="Unassembled WGS sequence"/>
</dbReference>
<dbReference type="GO" id="GO:0016020">
    <property type="term" value="C:membrane"/>
    <property type="evidence" value="ECO:0007669"/>
    <property type="project" value="UniProtKB-SubCell"/>
</dbReference>
<dbReference type="CDD" id="cd04213">
    <property type="entry name" value="CuRO_CcO_Caa3_II"/>
    <property type="match status" value="1"/>
</dbReference>
<dbReference type="GO" id="GO:0004129">
    <property type="term" value="F:cytochrome-c oxidase activity"/>
    <property type="evidence" value="ECO:0007669"/>
    <property type="project" value="UniProtKB-EC"/>
</dbReference>
<keyword evidence="10" id="KW-1278">Translocase</keyword>
<dbReference type="EC" id="7.1.1.9" evidence="4"/>
<dbReference type="SUPFAM" id="SSF46626">
    <property type="entry name" value="Cytochrome c"/>
    <property type="match status" value="1"/>
</dbReference>
<keyword evidence="15 20" id="KW-0472">Membrane</keyword>
<comment type="similarity">
    <text evidence="3">Belongs to the cytochrome c oxidase subunit 2 family.</text>
</comment>
<evidence type="ECO:0000256" key="13">
    <source>
        <dbReference type="ARBA" id="ARBA00023004"/>
    </source>
</evidence>
<keyword evidence="11" id="KW-0249">Electron transport</keyword>
<keyword evidence="5" id="KW-0813">Transport</keyword>
<comment type="catalytic activity">
    <reaction evidence="18">
        <text>4 Fe(II)-[cytochrome c] + O2 + 8 H(+)(in) = 4 Fe(III)-[cytochrome c] + 2 H2O + 4 H(+)(out)</text>
        <dbReference type="Rhea" id="RHEA:11436"/>
        <dbReference type="Rhea" id="RHEA-COMP:10350"/>
        <dbReference type="Rhea" id="RHEA-COMP:14399"/>
        <dbReference type="ChEBI" id="CHEBI:15377"/>
        <dbReference type="ChEBI" id="CHEBI:15378"/>
        <dbReference type="ChEBI" id="CHEBI:15379"/>
        <dbReference type="ChEBI" id="CHEBI:29033"/>
        <dbReference type="ChEBI" id="CHEBI:29034"/>
        <dbReference type="EC" id="7.1.1.9"/>
    </reaction>
</comment>
<dbReference type="Pfam" id="PF00116">
    <property type="entry name" value="COX2"/>
    <property type="match status" value="1"/>
</dbReference>
<keyword evidence="14" id="KW-0186">Copper</keyword>
<dbReference type="InterPro" id="IPR034236">
    <property type="entry name" value="CuRO_CcO_Caa3_II"/>
</dbReference>
<comment type="caution">
    <text evidence="23">The sequence shown here is derived from an EMBL/GenBank/DDBJ whole genome shotgun (WGS) entry which is preliminary data.</text>
</comment>
<protein>
    <recommendedName>
        <fullName evidence="4">cytochrome-c oxidase</fullName>
        <ecNumber evidence="4">7.1.1.9</ecNumber>
    </recommendedName>
    <alternativeName>
        <fullName evidence="17">Cytochrome aa3 subunit 2</fullName>
    </alternativeName>
</protein>
<sequence>MDPGVHDALHAFGPQAAHLVDLWRIFLVVCSVVFAAVLVALVLAIRRAPRASEADPPDLSTVNRPEPRVRRNVTTAVVAAVLGLLALLVASVFTDRALTRLSLKDAINIEVTAYQWWWNVKYQNGPVSETFSTANEIHVPTGKPVVITLKGGDVIHSLWVPSLAGKRDLIPGRTAQIAFQADHPGVYRGQCAEFCGFQHAFMAFEVHAQAPAEFEAWRQAQIKPAAPPSDPQAQRGLQLFQSIQCAMCHTVQGTIAQARTGPDLTHFASRRTIAAGTLPNTPGNLASWIADPHKHKPGVNMPANPLSGEDLAALVAWLGTLK</sequence>
<dbReference type="Pfam" id="PF00034">
    <property type="entry name" value="Cytochrom_C"/>
    <property type="match status" value="1"/>
</dbReference>
<evidence type="ECO:0000256" key="1">
    <source>
        <dbReference type="ARBA" id="ARBA00004141"/>
    </source>
</evidence>
<evidence type="ECO:0000256" key="10">
    <source>
        <dbReference type="ARBA" id="ARBA00022967"/>
    </source>
</evidence>
<dbReference type="InterPro" id="IPR036909">
    <property type="entry name" value="Cyt_c-like_dom_sf"/>
</dbReference>
<keyword evidence="7" id="KW-0679">Respiratory chain</keyword>
<dbReference type="GO" id="GO:0042773">
    <property type="term" value="P:ATP synthesis coupled electron transport"/>
    <property type="evidence" value="ECO:0007669"/>
    <property type="project" value="TreeGrafter"/>
</dbReference>
<keyword evidence="6 19" id="KW-0349">Heme</keyword>
<dbReference type="PROSITE" id="PS00078">
    <property type="entry name" value="COX2"/>
    <property type="match status" value="1"/>
</dbReference>
<dbReference type="GO" id="GO:0016491">
    <property type="term" value="F:oxidoreductase activity"/>
    <property type="evidence" value="ECO:0007669"/>
    <property type="project" value="InterPro"/>
</dbReference>
<evidence type="ECO:0000259" key="22">
    <source>
        <dbReference type="PROSITE" id="PS51007"/>
    </source>
</evidence>
<feature type="transmembrane region" description="Helical" evidence="20">
    <location>
        <begin position="22"/>
        <end position="45"/>
    </location>
</feature>
<dbReference type="SUPFAM" id="SSF49503">
    <property type="entry name" value="Cupredoxins"/>
    <property type="match status" value="1"/>
</dbReference>
<evidence type="ECO:0000256" key="5">
    <source>
        <dbReference type="ARBA" id="ARBA00022448"/>
    </source>
</evidence>
<evidence type="ECO:0000256" key="20">
    <source>
        <dbReference type="SAM" id="Phobius"/>
    </source>
</evidence>
<evidence type="ECO:0000256" key="12">
    <source>
        <dbReference type="ARBA" id="ARBA00022989"/>
    </source>
</evidence>
<dbReference type="PANTHER" id="PTHR22888">
    <property type="entry name" value="CYTOCHROME C OXIDASE, SUBUNIT II"/>
    <property type="match status" value="1"/>
</dbReference>
<dbReference type="Gene3D" id="1.10.287.90">
    <property type="match status" value="1"/>
</dbReference>
<keyword evidence="8 20" id="KW-0812">Transmembrane</keyword>
<comment type="subcellular location">
    <subcellularLocation>
        <location evidence="1">Membrane</location>
        <topology evidence="1">Multi-pass membrane protein</topology>
    </subcellularLocation>
    <subcellularLocation>
        <location evidence="2">Periplasm</location>
    </subcellularLocation>
</comment>
<dbReference type="GO" id="GO:0042597">
    <property type="term" value="C:periplasmic space"/>
    <property type="evidence" value="ECO:0007669"/>
    <property type="project" value="UniProtKB-SubCell"/>
</dbReference>
<dbReference type="InterPro" id="IPR036257">
    <property type="entry name" value="Cyt_c_oxidase_su2_TM_sf"/>
</dbReference>
<keyword evidence="24" id="KW-1185">Reference proteome</keyword>
<dbReference type="PROSITE" id="PS50857">
    <property type="entry name" value="COX2_CUA"/>
    <property type="match status" value="1"/>
</dbReference>
<dbReference type="PROSITE" id="PS51007">
    <property type="entry name" value="CYTC"/>
    <property type="match status" value="1"/>
</dbReference>
<dbReference type="Gene3D" id="2.60.40.420">
    <property type="entry name" value="Cupredoxins - blue copper proteins"/>
    <property type="match status" value="1"/>
</dbReference>
<feature type="transmembrane region" description="Helical" evidence="20">
    <location>
        <begin position="73"/>
        <end position="93"/>
    </location>
</feature>
<dbReference type="InterPro" id="IPR045187">
    <property type="entry name" value="CcO_II"/>
</dbReference>
<evidence type="ECO:0000256" key="16">
    <source>
        <dbReference type="ARBA" id="ARBA00024688"/>
    </source>
</evidence>
<evidence type="ECO:0000313" key="23">
    <source>
        <dbReference type="EMBL" id="MBC5786336.1"/>
    </source>
</evidence>
<evidence type="ECO:0000256" key="15">
    <source>
        <dbReference type="ARBA" id="ARBA00023136"/>
    </source>
</evidence>
<dbReference type="InterPro" id="IPR009056">
    <property type="entry name" value="Cyt_c-like_dom"/>
</dbReference>
<dbReference type="InterPro" id="IPR001505">
    <property type="entry name" value="Copper_CuA"/>
</dbReference>
<evidence type="ECO:0000256" key="7">
    <source>
        <dbReference type="ARBA" id="ARBA00022660"/>
    </source>
</evidence>
<organism evidence="23 24">
    <name type="scientific">Ramlibacter cellulosilyticus</name>
    <dbReference type="NCBI Taxonomy" id="2764187"/>
    <lineage>
        <taxon>Bacteria</taxon>
        <taxon>Pseudomonadati</taxon>
        <taxon>Pseudomonadota</taxon>
        <taxon>Betaproteobacteria</taxon>
        <taxon>Burkholderiales</taxon>
        <taxon>Comamonadaceae</taxon>
        <taxon>Ramlibacter</taxon>
    </lineage>
</organism>